<dbReference type="SUPFAM" id="SSF50729">
    <property type="entry name" value="PH domain-like"/>
    <property type="match status" value="1"/>
</dbReference>
<protein>
    <recommendedName>
        <fullName evidence="6">DH domain-containing protein</fullName>
    </recommendedName>
</protein>
<evidence type="ECO:0008006" key="6">
    <source>
        <dbReference type="Google" id="ProtNLM"/>
    </source>
</evidence>
<organism evidence="4">
    <name type="scientific">Absidia glauca</name>
    <name type="common">Pin mould</name>
    <dbReference type="NCBI Taxonomy" id="4829"/>
    <lineage>
        <taxon>Eukaryota</taxon>
        <taxon>Fungi</taxon>
        <taxon>Fungi incertae sedis</taxon>
        <taxon>Mucoromycota</taxon>
        <taxon>Mucoromycotina</taxon>
        <taxon>Mucoromycetes</taxon>
        <taxon>Mucorales</taxon>
        <taxon>Cunninghamellaceae</taxon>
        <taxon>Absidia</taxon>
    </lineage>
</organism>
<dbReference type="STRING" id="4829.A0A168LS81"/>
<dbReference type="EMBL" id="LT551793">
    <property type="protein sequence ID" value="SAL97389.1"/>
    <property type="molecule type" value="Genomic_DNA"/>
</dbReference>
<evidence type="ECO:0000256" key="1">
    <source>
        <dbReference type="SAM" id="MobiDB-lite"/>
    </source>
</evidence>
<evidence type="ECO:0000259" key="2">
    <source>
        <dbReference type="PROSITE" id="PS50003"/>
    </source>
</evidence>
<dbReference type="InParanoid" id="A0A168LS81"/>
<dbReference type="AlphaFoldDB" id="A0A168LS81"/>
<dbReference type="Proteomes" id="UP000078561">
    <property type="component" value="Unassembled WGS sequence"/>
</dbReference>
<dbReference type="GO" id="GO:0005737">
    <property type="term" value="C:cytoplasm"/>
    <property type="evidence" value="ECO:0007669"/>
    <property type="project" value="TreeGrafter"/>
</dbReference>
<dbReference type="Gene3D" id="2.30.29.30">
    <property type="entry name" value="Pleckstrin-homology domain (PH domain)/Phosphotyrosine-binding domain (PTB)"/>
    <property type="match status" value="1"/>
</dbReference>
<feature type="region of interest" description="Disordered" evidence="1">
    <location>
        <begin position="394"/>
        <end position="419"/>
    </location>
</feature>
<feature type="domain" description="PH" evidence="2">
    <location>
        <begin position="298"/>
        <end position="476"/>
    </location>
</feature>
<dbReference type="InterPro" id="IPR001849">
    <property type="entry name" value="PH_domain"/>
</dbReference>
<dbReference type="InterPro" id="IPR035899">
    <property type="entry name" value="DBL_dom_sf"/>
</dbReference>
<evidence type="ECO:0000259" key="3">
    <source>
        <dbReference type="PROSITE" id="PS50010"/>
    </source>
</evidence>
<dbReference type="InterPro" id="IPR051092">
    <property type="entry name" value="FYVE_RhoGEF_PH"/>
</dbReference>
<dbReference type="GO" id="GO:0005085">
    <property type="term" value="F:guanyl-nucleotide exchange factor activity"/>
    <property type="evidence" value="ECO:0007669"/>
    <property type="project" value="InterPro"/>
</dbReference>
<reference evidence="4" key="1">
    <citation type="submission" date="2016-04" db="EMBL/GenBank/DDBJ databases">
        <authorList>
            <person name="Evans L.H."/>
            <person name="Alamgir A."/>
            <person name="Owens N."/>
            <person name="Weber N.D."/>
            <person name="Virtaneva K."/>
            <person name="Barbian K."/>
            <person name="Babar A."/>
            <person name="Rosenke K."/>
        </authorList>
    </citation>
    <scope>NUCLEOTIDE SEQUENCE [LARGE SCALE GENOMIC DNA]</scope>
    <source>
        <strain evidence="4">CBS 101.48</strain>
    </source>
</reference>
<dbReference type="PROSITE" id="PS50003">
    <property type="entry name" value="PH_DOMAIN"/>
    <property type="match status" value="1"/>
</dbReference>
<dbReference type="InterPro" id="IPR011993">
    <property type="entry name" value="PH-like_dom_sf"/>
</dbReference>
<dbReference type="PANTHER" id="PTHR12673">
    <property type="entry name" value="FACIOGENITAL DYSPLASIA PROTEIN"/>
    <property type="match status" value="1"/>
</dbReference>
<dbReference type="OMA" id="CQSHLMV"/>
<sequence>MVSQFDSKSSAFSASTISNSTSEHTSSNNSNHSALDDAFGLSFVNGQQLMDDLAIIDDLYAIYGQEESDCFDGESVALVARNVANKHKVLQELCQSEANYISDLNYFQQHYIHFIIQWLQAPGNKTNNHKNSKMDRAAVTSLYMYQDLLHSHRLLIRSLSERLKIWGAGQIISDSFFSLVSGIPRRPRLCCLHPSLFCVMIITSHIGAVDNRAIHDLLHYLRLPLSRLHAYTQALSLLIEYSDPLHVDYEALNSVLRSYKRLLSVVQERMVDSQNHFLVLEATRTINGCPIQVTFNRRLLLKSRLIKVDLDDLSSTADVRTYILYNDQLIYCKKDTNNNSSSTGSGSIRKQQSTAATALQYKGTIDLIHCNLRILSPAVCAKMAQIRRPFLSFRSTKKSSGNDGLGNSPPLTPPPPPSTAYGFELVTKENNMDIMPANYENATSASGAPLKHRHIIRTQSLEEQTLWVDTLEKVIQYIKWVNSNNHP</sequence>
<dbReference type="SMART" id="SM00233">
    <property type="entry name" value="PH"/>
    <property type="match status" value="1"/>
</dbReference>
<dbReference type="Gene3D" id="1.20.900.10">
    <property type="entry name" value="Dbl homology (DH) domain"/>
    <property type="match status" value="2"/>
</dbReference>
<keyword evidence="5" id="KW-1185">Reference proteome</keyword>
<proteinExistence type="predicted"/>
<feature type="domain" description="DH" evidence="3">
    <location>
        <begin position="85"/>
        <end position="269"/>
    </location>
</feature>
<dbReference type="Pfam" id="PF00621">
    <property type="entry name" value="RhoGEF"/>
    <property type="match status" value="1"/>
</dbReference>
<gene>
    <name evidence="4" type="primary">ABSGL_02883.1 scaffold 4049</name>
</gene>
<dbReference type="PROSITE" id="PS50010">
    <property type="entry name" value="DH_2"/>
    <property type="match status" value="1"/>
</dbReference>
<name>A0A168LS81_ABSGL</name>
<accession>A0A168LS81</accession>
<evidence type="ECO:0000313" key="5">
    <source>
        <dbReference type="Proteomes" id="UP000078561"/>
    </source>
</evidence>
<dbReference type="InterPro" id="IPR000219">
    <property type="entry name" value="DH_dom"/>
</dbReference>
<dbReference type="OrthoDB" id="10254377at2759"/>
<dbReference type="PANTHER" id="PTHR12673:SF159">
    <property type="entry name" value="LD03170P"/>
    <property type="match status" value="1"/>
</dbReference>
<evidence type="ECO:0000313" key="4">
    <source>
        <dbReference type="EMBL" id="SAL97389.1"/>
    </source>
</evidence>
<dbReference type="SUPFAM" id="SSF48065">
    <property type="entry name" value="DBL homology domain (DH-domain)"/>
    <property type="match status" value="1"/>
</dbReference>